<evidence type="ECO:0000256" key="18">
    <source>
        <dbReference type="SAM" id="Phobius"/>
    </source>
</evidence>
<dbReference type="EMBL" id="AP018823">
    <property type="protein sequence ID" value="BBF85415.1"/>
    <property type="molecule type" value="Genomic_DNA"/>
</dbReference>
<dbReference type="InterPro" id="IPR050206">
    <property type="entry name" value="FtsK/SpoIIIE/SftA"/>
</dbReference>
<dbReference type="Pfam" id="PF09397">
    <property type="entry name" value="FtsK_gamma"/>
    <property type="match status" value="1"/>
</dbReference>
<keyword evidence="11" id="KW-0238">DNA-binding</keyword>
<dbReference type="FunFam" id="3.40.50.300:FF:000209">
    <property type="entry name" value="Cell division protein FtsK"/>
    <property type="match status" value="1"/>
</dbReference>
<feature type="compositionally biased region" description="Basic and acidic residues" evidence="17">
    <location>
        <begin position="219"/>
        <end position="244"/>
    </location>
</feature>
<dbReference type="InterPro" id="IPR036390">
    <property type="entry name" value="WH_DNA-bd_sf"/>
</dbReference>
<keyword evidence="7 16" id="KW-0547">Nucleotide-binding</keyword>
<feature type="transmembrane region" description="Helical" evidence="18">
    <location>
        <begin position="77"/>
        <end position="101"/>
    </location>
</feature>
<dbReference type="PROSITE" id="PS50901">
    <property type="entry name" value="FTSK"/>
    <property type="match status" value="1"/>
</dbReference>
<dbReference type="Pfam" id="PF17854">
    <property type="entry name" value="FtsK_alpha"/>
    <property type="match status" value="1"/>
</dbReference>
<accession>A0A3G9GD82</accession>
<evidence type="ECO:0000256" key="14">
    <source>
        <dbReference type="ARBA" id="ARBA00024784"/>
    </source>
</evidence>
<dbReference type="PANTHER" id="PTHR22683:SF41">
    <property type="entry name" value="DNA TRANSLOCASE FTSK"/>
    <property type="match status" value="1"/>
</dbReference>
<dbReference type="Pfam" id="PF13491">
    <property type="entry name" value="FtsK_4TM"/>
    <property type="match status" value="1"/>
</dbReference>
<dbReference type="GO" id="GO:0005886">
    <property type="term" value="C:plasma membrane"/>
    <property type="evidence" value="ECO:0007669"/>
    <property type="project" value="UniProtKB-SubCell"/>
</dbReference>
<dbReference type="Gene3D" id="1.10.10.10">
    <property type="entry name" value="Winged helix-like DNA-binding domain superfamily/Winged helix DNA-binding domain"/>
    <property type="match status" value="1"/>
</dbReference>
<dbReference type="SMART" id="SM00382">
    <property type="entry name" value="AAA"/>
    <property type="match status" value="1"/>
</dbReference>
<evidence type="ECO:0000256" key="15">
    <source>
        <dbReference type="ARBA" id="ARBA00025923"/>
    </source>
</evidence>
<evidence type="ECO:0000256" key="16">
    <source>
        <dbReference type="PROSITE-ProRule" id="PRU00289"/>
    </source>
</evidence>
<evidence type="ECO:0000256" key="12">
    <source>
        <dbReference type="ARBA" id="ARBA00023136"/>
    </source>
</evidence>
<keyword evidence="8" id="KW-0159">Chromosome partition</keyword>
<comment type="subcellular location">
    <subcellularLocation>
        <location evidence="1">Cell inner membrane</location>
    </subcellularLocation>
    <subcellularLocation>
        <location evidence="2">Cell membrane</location>
        <topology evidence="2">Multi-pass membrane protein</topology>
    </subcellularLocation>
</comment>
<organism evidence="20 21">
    <name type="scientific">Aquitalea magnusonii</name>
    <dbReference type="NCBI Taxonomy" id="332411"/>
    <lineage>
        <taxon>Bacteria</taxon>
        <taxon>Pseudomonadati</taxon>
        <taxon>Pseudomonadota</taxon>
        <taxon>Betaproteobacteria</taxon>
        <taxon>Neisseriales</taxon>
        <taxon>Chromobacteriaceae</taxon>
        <taxon>Aquitalea</taxon>
    </lineage>
</organism>
<feature type="region of interest" description="Disordered" evidence="17">
    <location>
        <begin position="219"/>
        <end position="251"/>
    </location>
</feature>
<dbReference type="GO" id="GO:0051301">
    <property type="term" value="P:cell division"/>
    <property type="evidence" value="ECO:0007669"/>
    <property type="project" value="UniProtKB-KW"/>
</dbReference>
<feature type="transmembrane region" description="Helical" evidence="18">
    <location>
        <begin position="113"/>
        <end position="137"/>
    </location>
</feature>
<feature type="binding site" evidence="16">
    <location>
        <begin position="427"/>
        <end position="434"/>
    </location>
    <ligand>
        <name>ATP</name>
        <dbReference type="ChEBI" id="CHEBI:30616"/>
    </ligand>
</feature>
<evidence type="ECO:0000256" key="4">
    <source>
        <dbReference type="ARBA" id="ARBA00022475"/>
    </source>
</evidence>
<feature type="domain" description="FtsK" evidence="19">
    <location>
        <begin position="410"/>
        <end position="619"/>
    </location>
</feature>
<dbReference type="STRING" id="332411.VI06_11455"/>
<comment type="similarity">
    <text evidence="3">Belongs to the FtsK/SpoIIIE/SftA family.</text>
</comment>
<evidence type="ECO:0000256" key="5">
    <source>
        <dbReference type="ARBA" id="ARBA00022618"/>
    </source>
</evidence>
<dbReference type="CDD" id="cd01127">
    <property type="entry name" value="TrwB_TraG_TraD_VirD4"/>
    <property type="match status" value="1"/>
</dbReference>
<dbReference type="SMART" id="SM00843">
    <property type="entry name" value="Ftsk_gamma"/>
    <property type="match status" value="1"/>
</dbReference>
<dbReference type="InterPro" id="IPR027417">
    <property type="entry name" value="P-loop_NTPase"/>
</dbReference>
<dbReference type="OrthoDB" id="9807790at2"/>
<evidence type="ECO:0000256" key="13">
    <source>
        <dbReference type="ARBA" id="ARBA00023306"/>
    </source>
</evidence>
<name>A0A3G9GD82_9NEIS</name>
<dbReference type="Pfam" id="PF01580">
    <property type="entry name" value="FtsK_SpoIIIE"/>
    <property type="match status" value="1"/>
</dbReference>
<comment type="function">
    <text evidence="14">Essential cell division protein that coordinates cell division and chromosome segregation. The N-terminus is involved in assembly of the cell-division machinery. The C-terminus functions as a DNA motor that moves dsDNA in an ATP-dependent manner towards the dif recombination site, which is located within the replication terminus region. Translocation stops specifically at Xer-dif sites, where FtsK interacts with the Xer recombinase, allowing activation of chromosome unlinking by recombination. FtsK orienting polar sequences (KOPS) guide the direction of DNA translocation. FtsK can remove proteins from DNA as it translocates, but translocation stops specifically at XerCD-dif site, thereby preventing removal of XerC and XerD from dif.</text>
</comment>
<evidence type="ECO:0000256" key="17">
    <source>
        <dbReference type="SAM" id="MobiDB-lite"/>
    </source>
</evidence>
<dbReference type="SUPFAM" id="SSF52540">
    <property type="entry name" value="P-loop containing nucleoside triphosphate hydrolases"/>
    <property type="match status" value="1"/>
</dbReference>
<evidence type="ECO:0000256" key="9">
    <source>
        <dbReference type="ARBA" id="ARBA00022840"/>
    </source>
</evidence>
<keyword evidence="12 18" id="KW-0472">Membrane</keyword>
<evidence type="ECO:0000256" key="6">
    <source>
        <dbReference type="ARBA" id="ARBA00022692"/>
    </source>
</evidence>
<keyword evidence="10 18" id="KW-1133">Transmembrane helix</keyword>
<evidence type="ECO:0000256" key="3">
    <source>
        <dbReference type="ARBA" id="ARBA00006474"/>
    </source>
</evidence>
<protein>
    <submittedName>
        <fullName evidence="20">Cell division protein FtsK</fullName>
    </submittedName>
</protein>
<reference evidence="20 21" key="2">
    <citation type="journal article" date="2017" name="Genome Announc.">
        <title>Draft genome sequence of Aquitalea magnusonii strain H3, a plant growth-promoting bacterium of duckweed Lemna minor.</title>
        <authorList>
            <person name="Ishizawa H."/>
            <person name="Kuroda M."/>
            <person name="Ike M."/>
        </authorList>
    </citation>
    <scope>NUCLEOTIDE SEQUENCE [LARGE SCALE GENOMIC DNA]</scope>
    <source>
        <strain evidence="20 21">H3</strain>
    </source>
</reference>
<comment type="subunit">
    <text evidence="15">Homohexamer. Forms a ring that surrounds DNA.</text>
</comment>
<keyword evidence="4" id="KW-1003">Cell membrane</keyword>
<evidence type="ECO:0000259" key="19">
    <source>
        <dbReference type="PROSITE" id="PS50901"/>
    </source>
</evidence>
<evidence type="ECO:0000256" key="11">
    <source>
        <dbReference type="ARBA" id="ARBA00023125"/>
    </source>
</evidence>
<dbReference type="GO" id="GO:0007059">
    <property type="term" value="P:chromosome segregation"/>
    <property type="evidence" value="ECO:0007669"/>
    <property type="project" value="UniProtKB-KW"/>
</dbReference>
<dbReference type="InterPro" id="IPR018541">
    <property type="entry name" value="Ftsk_gamma"/>
</dbReference>
<keyword evidence="5 20" id="KW-0132">Cell division</keyword>
<evidence type="ECO:0000313" key="21">
    <source>
        <dbReference type="Proteomes" id="UP000198290"/>
    </source>
</evidence>
<reference evidence="21" key="1">
    <citation type="journal article" date="2017" name="Biotechnol. Biofuels">
        <title>Evaluation of environmental bacterial communities as a factor affecting the growth of duckweed Lemna minor.</title>
        <authorList>
            <person name="Ishizawa H."/>
            <person name="Kuroda M."/>
            <person name="Morikawa M."/>
            <person name="Ike M."/>
        </authorList>
    </citation>
    <scope>NUCLEOTIDE SEQUENCE [LARGE SCALE GENOMIC DNA]</scope>
    <source>
        <strain evidence="21">H3</strain>
    </source>
</reference>
<dbReference type="InterPro" id="IPR025199">
    <property type="entry name" value="FtsK_4TM"/>
</dbReference>
<proteinExistence type="inferred from homology"/>
<dbReference type="RefSeq" id="WP_089083375.1">
    <property type="nucleotide sequence ID" value="NZ_AP018823.1"/>
</dbReference>
<dbReference type="SUPFAM" id="SSF46785">
    <property type="entry name" value="Winged helix' DNA-binding domain"/>
    <property type="match status" value="1"/>
</dbReference>
<feature type="transmembrane region" description="Helical" evidence="18">
    <location>
        <begin position="169"/>
        <end position="190"/>
    </location>
</feature>
<dbReference type="InterPro" id="IPR036388">
    <property type="entry name" value="WH-like_DNA-bd_sf"/>
</dbReference>
<dbReference type="AlphaFoldDB" id="A0A3G9GD82"/>
<evidence type="ECO:0000256" key="1">
    <source>
        <dbReference type="ARBA" id="ARBA00004533"/>
    </source>
</evidence>
<dbReference type="InterPro" id="IPR003593">
    <property type="entry name" value="AAA+_ATPase"/>
</dbReference>
<feature type="transmembrane region" description="Helical" evidence="18">
    <location>
        <begin position="28"/>
        <end position="49"/>
    </location>
</feature>
<dbReference type="Proteomes" id="UP000198290">
    <property type="component" value="Chromosome"/>
</dbReference>
<dbReference type="InterPro" id="IPR002543">
    <property type="entry name" value="FtsK_dom"/>
</dbReference>
<evidence type="ECO:0000313" key="20">
    <source>
        <dbReference type="EMBL" id="BBF85415.1"/>
    </source>
</evidence>
<evidence type="ECO:0000256" key="10">
    <source>
        <dbReference type="ARBA" id="ARBA00022989"/>
    </source>
</evidence>
<evidence type="ECO:0000256" key="8">
    <source>
        <dbReference type="ARBA" id="ARBA00022829"/>
    </source>
</evidence>
<evidence type="ECO:0000256" key="2">
    <source>
        <dbReference type="ARBA" id="ARBA00004651"/>
    </source>
</evidence>
<keyword evidence="6 18" id="KW-0812">Transmembrane</keyword>
<dbReference type="KEGG" id="amah:DLM_1799"/>
<gene>
    <name evidence="20" type="ORF">DLM_1799</name>
</gene>
<dbReference type="PANTHER" id="PTHR22683">
    <property type="entry name" value="SPORULATION PROTEIN RELATED"/>
    <property type="match status" value="1"/>
</dbReference>
<dbReference type="Gene3D" id="3.30.980.40">
    <property type="match status" value="1"/>
</dbReference>
<keyword evidence="21" id="KW-1185">Reference proteome</keyword>
<dbReference type="Gene3D" id="3.40.50.300">
    <property type="entry name" value="P-loop containing nucleotide triphosphate hydrolases"/>
    <property type="match status" value="1"/>
</dbReference>
<reference evidence="21" key="3">
    <citation type="journal article" date="2017" name="Plant Physiol. Biochem.">
        <title>Differential oxidative and antioxidative response of duckweed Lemna minor toward plant growth promoting/inhibiting bacteria.</title>
        <authorList>
            <person name="Ishizawa H."/>
            <person name="Kuroda M."/>
            <person name="Morikawa M."/>
            <person name="Ike M."/>
        </authorList>
    </citation>
    <scope>NUCLEOTIDE SEQUENCE [LARGE SCALE GENOMIC DNA]</scope>
    <source>
        <strain evidence="21">H3</strain>
    </source>
</reference>
<evidence type="ECO:0000256" key="7">
    <source>
        <dbReference type="ARBA" id="ARBA00022741"/>
    </source>
</evidence>
<sequence length="766" mass="83043">MRLFKRKAVVKNSQTPLPPKLASLLREAWWLLMAVAAVYLVLVLASYSAQDPSWSHSSSDPTVRNYGGAFGAWLSDMLLYIFGLSAWWLVVFCLVAIAWGYRRMETLGFRLNPMTLAAMGGFFLLLLSSSSVEGIVLSGKQLNLPLAPGGMLGHWLGKALSHGLGQSGAYLLLSVTGAIGFSLFTGLSWLDIMEKIGGTLEDAVLKLWHGWQARKDREIGRETAQQREAKVSTEKKKQEDKTPVRIEATLSEVPLSPKAQKPVQQSLFADPASGELPGLSLLEAPKDQHEPVSAETVEYTSRLIERKLADFGVDVKVIAAYPGPVITRYEIEPAVGVKGAQIVNLMKDLARALSLVSVRVVETIPGKTYMGLELPNPKRQIVRLSEIIGSDGYQNMTSRLAIAVGKDIAGQPVTVDLAKMPHVLVAGTTGSGKSVAINAMILSLLYKSTAREVRLIMVDPKMLELSVYEGIPHLLAPVVTDMKQAANALNWCVGEMERRYRLMSKLGVRNLAGYNQKIKDAEKTGEKIPNPFSLTPETPEPLDTLPLIVVVIDELADLMMVAGKKIEELIARLAQKARAAGIHLILATQRPSVDVITGLIKANIPTRIAFQVSSKIDSRTILDQMGAEALLGQGDMLYLPPGSGYPNRVHGAFVADDEVHHVVEFLKTTGEPDYIDGILSGQAEADEAGTPAGGDVDGSGEADPLYDEAVAIVVKTRKASISSVQRHLRIGYNRAARLIEQMESAGLVSAMETNGNRTVLAPARDD</sequence>
<keyword evidence="13" id="KW-0131">Cell cycle</keyword>
<dbReference type="GO" id="GO:0005524">
    <property type="term" value="F:ATP binding"/>
    <property type="evidence" value="ECO:0007669"/>
    <property type="project" value="UniProtKB-UniRule"/>
</dbReference>
<dbReference type="InterPro" id="IPR041027">
    <property type="entry name" value="FtsK_alpha"/>
</dbReference>
<keyword evidence="9 16" id="KW-0067">ATP-binding</keyword>
<dbReference type="GO" id="GO:0003677">
    <property type="term" value="F:DNA binding"/>
    <property type="evidence" value="ECO:0007669"/>
    <property type="project" value="UniProtKB-KW"/>
</dbReference>